<gene>
    <name evidence="2" type="ORF">M440DRAFT_1334951</name>
</gene>
<evidence type="ECO:0000313" key="2">
    <source>
        <dbReference type="EMBL" id="PTB75831.1"/>
    </source>
</evidence>
<reference evidence="2 3" key="1">
    <citation type="submission" date="2016-07" db="EMBL/GenBank/DDBJ databases">
        <title>Multiple horizontal gene transfer events from other fungi enriched the ability of initially mycotrophic Trichoderma (Ascomycota) to feed on dead plant biomass.</title>
        <authorList>
            <consortium name="DOE Joint Genome Institute"/>
            <person name="Aerts A."/>
            <person name="Atanasova L."/>
            <person name="Chenthamara K."/>
            <person name="Zhang J."/>
            <person name="Grujic M."/>
            <person name="Henrissat B."/>
            <person name="Kuo A."/>
            <person name="Salamov A."/>
            <person name="Lipzen A."/>
            <person name="Labutti K."/>
            <person name="Barry K."/>
            <person name="Miao Y."/>
            <person name="Rahimi M.J."/>
            <person name="Shen Q."/>
            <person name="Grigoriev I.V."/>
            <person name="Kubicek C.P."/>
            <person name="Druzhinina I.S."/>
        </authorList>
    </citation>
    <scope>NUCLEOTIDE SEQUENCE [LARGE SCALE GENOMIC DNA]</scope>
    <source>
        <strain evidence="2 3">ATCC 18648</strain>
    </source>
</reference>
<dbReference type="OrthoDB" id="4889488at2759"/>
<evidence type="ECO:0000313" key="3">
    <source>
        <dbReference type="Proteomes" id="UP000240760"/>
    </source>
</evidence>
<dbReference type="AlphaFoldDB" id="A0A2T4C2M3"/>
<name>A0A2T4C2M3_TRILO</name>
<sequence>MTSLFQGLSTSGPSPGGTRDIDPIADVVTESLQQILMMKKRKPFSVSRETEMRIQDILARWDMGGVTGLVSAAEYELLLAEIRQRVAIDAKYAIALARLDDLNFQLQYTEYSASETEELDRCSRPWVGADGDVFDAEPYTLPEIEENALSFFETQDWLDIWQRLKQEPSFRWDARRSQKNSADESPLVNLVQVLAQLNDTWPYIIIATIQAYVNRRAVKQSQPARQAAPNDVLLVASTLLSDLRDLKRAQASWGEAVPAVRDAIFVFIARCFTAFKWEEQAQRCWVFEWRGFGFAYGYY</sequence>
<feature type="compositionally biased region" description="Low complexity" evidence="1">
    <location>
        <begin position="9"/>
        <end position="18"/>
    </location>
</feature>
<feature type="region of interest" description="Disordered" evidence="1">
    <location>
        <begin position="1"/>
        <end position="22"/>
    </location>
</feature>
<dbReference type="Proteomes" id="UP000240760">
    <property type="component" value="Unassembled WGS sequence"/>
</dbReference>
<evidence type="ECO:0000256" key="1">
    <source>
        <dbReference type="SAM" id="MobiDB-lite"/>
    </source>
</evidence>
<dbReference type="EMBL" id="KZ679133">
    <property type="protein sequence ID" value="PTB75831.1"/>
    <property type="molecule type" value="Genomic_DNA"/>
</dbReference>
<keyword evidence="3" id="KW-1185">Reference proteome</keyword>
<proteinExistence type="predicted"/>
<accession>A0A2T4C2M3</accession>
<protein>
    <submittedName>
        <fullName evidence="2">Uncharacterized protein</fullName>
    </submittedName>
</protein>
<organism evidence="2 3">
    <name type="scientific">Trichoderma longibrachiatum ATCC 18648</name>
    <dbReference type="NCBI Taxonomy" id="983965"/>
    <lineage>
        <taxon>Eukaryota</taxon>
        <taxon>Fungi</taxon>
        <taxon>Dikarya</taxon>
        <taxon>Ascomycota</taxon>
        <taxon>Pezizomycotina</taxon>
        <taxon>Sordariomycetes</taxon>
        <taxon>Hypocreomycetidae</taxon>
        <taxon>Hypocreales</taxon>
        <taxon>Hypocreaceae</taxon>
        <taxon>Trichoderma</taxon>
    </lineage>
</organism>